<name>A0ACC1S062_9HYPO</name>
<proteinExistence type="predicted"/>
<accession>A0ACC1S062</accession>
<gene>
    <name evidence="1" type="ORF">NM208_g9835</name>
</gene>
<keyword evidence="2" id="KW-1185">Reference proteome</keyword>
<evidence type="ECO:0000313" key="1">
    <source>
        <dbReference type="EMBL" id="KAJ3529286.1"/>
    </source>
</evidence>
<evidence type="ECO:0000313" key="2">
    <source>
        <dbReference type="Proteomes" id="UP001148629"/>
    </source>
</evidence>
<reference evidence="1" key="1">
    <citation type="submission" date="2022-08" db="EMBL/GenBank/DDBJ databases">
        <title>Genome Sequence of Fusarium decemcellulare.</title>
        <authorList>
            <person name="Buettner E."/>
        </authorList>
    </citation>
    <scope>NUCLEOTIDE SEQUENCE</scope>
    <source>
        <strain evidence="1">Babe19</strain>
    </source>
</reference>
<dbReference type="Proteomes" id="UP001148629">
    <property type="component" value="Unassembled WGS sequence"/>
</dbReference>
<sequence>MLLVTYFVGLFLIPPVRADGWDDFSNNLATDLAPFLSLFGEQITKQYLSESITLLDNFIFAMAPMGILTAVVSAIRVCGSPSLRAFIGRAQEGSGNAEAELCSSTSRDVCELYNNGGITRVFGRPKILEIVFDPDDPDFKNTAGIYTFQKYLESENGRKEWHELREYEPDLEKTDTFAPNLSLNVGIKRRPPLVFWAVAAIGLVLQAGVLAFAVVATYVLKWDKDGNQPETYACPLVIVGTVMVCCGSFLCAFLIGQSTDEQLFRRKMTGENRRASVYWIQPGGQTLGDQVFDPFCYSDHAKPLDEYITSWKNPSEDWSNRSGLVVWVAVGTTVSGFVLQFVGLRGIHSAVSVAQLGAILVMSMARAALRMQRLSPASNYLRDRPDEVVGHELDWLALRIGEPPGHLWNFCGPAGVSQECPPTPSNLDTAAKLLLYRTRLAELTQSPTSHTKAARSAAYFDVDMIEVRESAVRLALAMESAVSVIYARSPKIQDKWENATSMYCSFICSTFDALEKLLQSDPTRSKCTPTSLTRSTFHLELTRESPDSPWTLQNRLELEGLLGLWVWSLKSDPLTEIADRRNKQILSRAGGIPARRIVTTNPHITDSDLKIWFGTMAPTFIQDELSRTSNDCCNASTIWEQDQNRRLHNTSGAKYKTLSHGLPEHLEHVVRFFGWPATELPQSTCSGSLKCWSAPTKSSLLSLCTQEVFKSFVKCILSLVADFGGIHPAKETQHFRPENSLASDLTSLFIESRLGSREDASLCILPPFIPHLMRSSAGSALAAARKSADQHRKHNQWDQAGKVLRWAWGHCRDCSISDPISGEPLSHSHSQEAATALGELYRWALRDDTARGFGIDGISWLSHQPLSGAVEEIVSRYKFIAETISRQTAPVSGQGEPGSDVGHTLTATLLYLTQSISTTANEKGKLLCSAAKHGWMEVVLALLESGAELDFRDTESRTALSYAAEGGNADVAKELLDRGAFPNFTDGKHRTPLSYASEKGCNELVKALLSDQRVEPNVLDKRERSPLWWAAYKGHESVVKLLLDRRAAINKSDYWGQTPLGAAAEKGHESVVKLLLDRGAPAGNISGKDSWSPFAMAAAGGHESVGQTLLRLAAANGHEDVLKPLLDKGADITTTSHNRRTPLDGAEEGGYSDQATTATRALAAHFTPDSHFLVAARECVLDKIMFLN</sequence>
<dbReference type="EMBL" id="JANRMS010001306">
    <property type="protein sequence ID" value="KAJ3529286.1"/>
    <property type="molecule type" value="Genomic_DNA"/>
</dbReference>
<protein>
    <submittedName>
        <fullName evidence="1">Uncharacterized protein</fullName>
    </submittedName>
</protein>
<organism evidence="1 2">
    <name type="scientific">Fusarium decemcellulare</name>
    <dbReference type="NCBI Taxonomy" id="57161"/>
    <lineage>
        <taxon>Eukaryota</taxon>
        <taxon>Fungi</taxon>
        <taxon>Dikarya</taxon>
        <taxon>Ascomycota</taxon>
        <taxon>Pezizomycotina</taxon>
        <taxon>Sordariomycetes</taxon>
        <taxon>Hypocreomycetidae</taxon>
        <taxon>Hypocreales</taxon>
        <taxon>Nectriaceae</taxon>
        <taxon>Fusarium</taxon>
        <taxon>Fusarium decemcellulare species complex</taxon>
    </lineage>
</organism>
<comment type="caution">
    <text evidence="1">The sequence shown here is derived from an EMBL/GenBank/DDBJ whole genome shotgun (WGS) entry which is preliminary data.</text>
</comment>